<dbReference type="AlphaFoldDB" id="A0A1M4U0Z3"/>
<gene>
    <name evidence="1" type="ORF">SAMN04487965_0032</name>
</gene>
<name>A0A1M4U0Z3_9GAMM</name>
<evidence type="ECO:0000313" key="1">
    <source>
        <dbReference type="EMBL" id="SHE50370.1"/>
    </source>
</evidence>
<protein>
    <submittedName>
        <fullName evidence="1">Glutaredoxin-like domain</fullName>
    </submittedName>
</protein>
<dbReference type="EMBL" id="FQVA01000001">
    <property type="protein sequence ID" value="SHE50370.1"/>
    <property type="molecule type" value="Genomic_DNA"/>
</dbReference>
<dbReference type="Pfam" id="PF05768">
    <property type="entry name" value="Glrx-like"/>
    <property type="match status" value="1"/>
</dbReference>
<proteinExistence type="predicted"/>
<reference evidence="2" key="1">
    <citation type="submission" date="2016-11" db="EMBL/GenBank/DDBJ databases">
        <authorList>
            <person name="Varghese N."/>
            <person name="Submissions S."/>
        </authorList>
    </citation>
    <scope>NUCLEOTIDE SEQUENCE [LARGE SCALE GENOMIC DNA]</scope>
    <source>
        <strain evidence="2">CGMCC 1.7063</strain>
    </source>
</reference>
<dbReference type="InterPro" id="IPR036249">
    <property type="entry name" value="Thioredoxin-like_sf"/>
</dbReference>
<dbReference type="SUPFAM" id="SSF52833">
    <property type="entry name" value="Thioredoxin-like"/>
    <property type="match status" value="1"/>
</dbReference>
<dbReference type="RefSeq" id="WP_073270276.1">
    <property type="nucleotide sequence ID" value="NZ_FQVA01000001.1"/>
</dbReference>
<dbReference type="STRING" id="494016.SAMN04487965_0032"/>
<keyword evidence="2" id="KW-1185">Reference proteome</keyword>
<dbReference type="Proteomes" id="UP000184170">
    <property type="component" value="Unassembled WGS sequence"/>
</dbReference>
<accession>A0A1M4U0Z3</accession>
<evidence type="ECO:0000313" key="2">
    <source>
        <dbReference type="Proteomes" id="UP000184170"/>
    </source>
</evidence>
<sequence length="82" mass="9584">MSRELLLYTTLGCSLCEKAKCEIWPQLEKFQLRLREVDIADDPLLLDRLATRIPVVGLGDPDDVCAWPFDQRQLAEWLQRRL</sequence>
<organism evidence="1 2">
    <name type="scientific">Microbulbifer donghaiensis</name>
    <dbReference type="NCBI Taxonomy" id="494016"/>
    <lineage>
        <taxon>Bacteria</taxon>
        <taxon>Pseudomonadati</taxon>
        <taxon>Pseudomonadota</taxon>
        <taxon>Gammaproteobacteria</taxon>
        <taxon>Cellvibrionales</taxon>
        <taxon>Microbulbiferaceae</taxon>
        <taxon>Microbulbifer</taxon>
    </lineage>
</organism>
<dbReference type="InterPro" id="IPR008554">
    <property type="entry name" value="Glutaredoxin-like"/>
</dbReference>
<dbReference type="Gene3D" id="3.40.30.10">
    <property type="entry name" value="Glutaredoxin"/>
    <property type="match status" value="1"/>
</dbReference>